<evidence type="ECO:0000313" key="2">
    <source>
        <dbReference type="Proteomes" id="UP000557872"/>
    </source>
</evidence>
<accession>A0A851GL08</accession>
<dbReference type="Proteomes" id="UP000557872">
    <property type="component" value="Unassembled WGS sequence"/>
</dbReference>
<dbReference type="EMBL" id="JACBAZ010000029">
    <property type="protein sequence ID" value="NWK57742.1"/>
    <property type="molecule type" value="Genomic_DNA"/>
</dbReference>
<protein>
    <submittedName>
        <fullName evidence="1">Uncharacterized protein</fullName>
    </submittedName>
</protein>
<sequence length="101" mass="11281">MKATLIIICCALLFACNKTPEKTVHKHVGSYEKAYMTVEYRVPHSEGGGSVKTLTIYPPFSIDIGEDWLVIQSTSNHAHKNTLHHAIAVDNVISYRIAQEK</sequence>
<name>A0A851GL08_9BACT</name>
<comment type="caution">
    <text evidence="1">The sequence shown here is derived from an EMBL/GenBank/DDBJ whole genome shotgun (WGS) entry which is preliminary data.</text>
</comment>
<evidence type="ECO:0000313" key="1">
    <source>
        <dbReference type="EMBL" id="NWK57742.1"/>
    </source>
</evidence>
<dbReference type="PROSITE" id="PS51257">
    <property type="entry name" value="PROKAR_LIPOPROTEIN"/>
    <property type="match status" value="1"/>
</dbReference>
<organism evidence="1 2">
    <name type="scientific">Oceaniferula marina</name>
    <dbReference type="NCBI Taxonomy" id="2748318"/>
    <lineage>
        <taxon>Bacteria</taxon>
        <taxon>Pseudomonadati</taxon>
        <taxon>Verrucomicrobiota</taxon>
        <taxon>Verrucomicrobiia</taxon>
        <taxon>Verrucomicrobiales</taxon>
        <taxon>Verrucomicrobiaceae</taxon>
        <taxon>Oceaniferula</taxon>
    </lineage>
</organism>
<reference evidence="1 2" key="1">
    <citation type="submission" date="2020-07" db="EMBL/GenBank/DDBJ databases">
        <title>Roseicoccus Jingziensis gen. nov., sp. nov., isolated from coastal seawater.</title>
        <authorList>
            <person name="Feng X."/>
        </authorList>
    </citation>
    <scope>NUCLEOTIDE SEQUENCE [LARGE SCALE GENOMIC DNA]</scope>
    <source>
        <strain evidence="1 2">N1E253</strain>
    </source>
</reference>
<dbReference type="AlphaFoldDB" id="A0A851GL08"/>
<keyword evidence="2" id="KW-1185">Reference proteome</keyword>
<dbReference type="RefSeq" id="WP_178935164.1">
    <property type="nucleotide sequence ID" value="NZ_JACBAZ010000029.1"/>
</dbReference>
<gene>
    <name evidence="1" type="ORF">HW115_19140</name>
</gene>
<proteinExistence type="predicted"/>